<gene>
    <name evidence="1" type="ORF">FRZ54_08005</name>
</gene>
<proteinExistence type="predicted"/>
<dbReference type="AlphaFoldDB" id="A0A5B8UU08"/>
<dbReference type="Proteomes" id="UP000321479">
    <property type="component" value="Chromosome"/>
</dbReference>
<organism evidence="1 2">
    <name type="scientific">Mucilaginibacter ginsenosidivorans</name>
    <dbReference type="NCBI Taxonomy" id="398053"/>
    <lineage>
        <taxon>Bacteria</taxon>
        <taxon>Pseudomonadati</taxon>
        <taxon>Bacteroidota</taxon>
        <taxon>Sphingobacteriia</taxon>
        <taxon>Sphingobacteriales</taxon>
        <taxon>Sphingobacteriaceae</taxon>
        <taxon>Mucilaginibacter</taxon>
    </lineage>
</organism>
<accession>A0A5B8UU08</accession>
<reference evidence="1 2" key="1">
    <citation type="journal article" date="2017" name="Curr. Microbiol.">
        <title>Mucilaginibacter ginsenosidivorans sp. nov., Isolated from Soil of Ginseng Field.</title>
        <authorList>
            <person name="Kim M.M."/>
            <person name="Siddiqi M.Z."/>
            <person name="Im W.T."/>
        </authorList>
    </citation>
    <scope>NUCLEOTIDE SEQUENCE [LARGE SCALE GENOMIC DNA]</scope>
    <source>
        <strain evidence="1 2">Gsoil 3017</strain>
    </source>
</reference>
<protein>
    <submittedName>
        <fullName evidence="1">Uncharacterized protein</fullName>
    </submittedName>
</protein>
<evidence type="ECO:0000313" key="2">
    <source>
        <dbReference type="Proteomes" id="UP000321479"/>
    </source>
</evidence>
<dbReference type="KEGG" id="mgin:FRZ54_08005"/>
<dbReference type="OrthoDB" id="769973at2"/>
<keyword evidence="2" id="KW-1185">Reference proteome</keyword>
<dbReference type="RefSeq" id="WP_147031111.1">
    <property type="nucleotide sequence ID" value="NZ_CP042436.1"/>
</dbReference>
<dbReference type="EMBL" id="CP042436">
    <property type="protein sequence ID" value="QEC62534.1"/>
    <property type="molecule type" value="Genomic_DNA"/>
</dbReference>
<sequence length="76" mass="8793">MDTLQQPLNQLAFSPDFLARSGDMGFRCLQDILDCTPAAILKKERFSYLWLEELTTYLSAKGWLTLWQPWPGNNAR</sequence>
<name>A0A5B8UU08_9SPHI</name>
<evidence type="ECO:0000313" key="1">
    <source>
        <dbReference type="EMBL" id="QEC62534.1"/>
    </source>
</evidence>